<dbReference type="Pfam" id="PF22725">
    <property type="entry name" value="GFO_IDH_MocA_C3"/>
    <property type="match status" value="1"/>
</dbReference>
<dbReference type="InterPro" id="IPR036291">
    <property type="entry name" value="NAD(P)-bd_dom_sf"/>
</dbReference>
<dbReference type="PANTHER" id="PTHR22604">
    <property type="entry name" value="OXIDOREDUCTASES"/>
    <property type="match status" value="1"/>
</dbReference>
<dbReference type="EMBL" id="UFQS01000375">
    <property type="protein sequence ID" value="SSX03330.1"/>
    <property type="molecule type" value="Genomic_DNA"/>
</dbReference>
<dbReference type="InterPro" id="IPR000683">
    <property type="entry name" value="Gfo/Idh/MocA-like_OxRdtase_N"/>
</dbReference>
<evidence type="ECO:0000256" key="4">
    <source>
        <dbReference type="ARBA" id="ARBA00038984"/>
    </source>
</evidence>
<evidence type="ECO:0000313" key="14">
    <source>
        <dbReference type="EMBL" id="SSX23696.1"/>
    </source>
</evidence>
<dbReference type="AlphaFoldDB" id="A0A336KQV4"/>
<keyword evidence="2" id="KW-0560">Oxidoreductase</keyword>
<dbReference type="OMA" id="YWCCTQL"/>
<evidence type="ECO:0000256" key="3">
    <source>
        <dbReference type="ARBA" id="ARBA00038853"/>
    </source>
</evidence>
<evidence type="ECO:0000256" key="5">
    <source>
        <dbReference type="ARBA" id="ARBA00040603"/>
    </source>
</evidence>
<evidence type="ECO:0000256" key="9">
    <source>
        <dbReference type="ARBA" id="ARBA00047423"/>
    </source>
</evidence>
<reference evidence="13" key="1">
    <citation type="submission" date="2018-04" db="EMBL/GenBank/DDBJ databases">
        <authorList>
            <person name="Go L.Y."/>
            <person name="Mitchell J.A."/>
        </authorList>
    </citation>
    <scope>NUCLEOTIDE SEQUENCE</scope>
    <source>
        <tissue evidence="13">Whole organism</tissue>
    </source>
</reference>
<dbReference type="Gene3D" id="3.30.360.10">
    <property type="entry name" value="Dihydrodipicolinate Reductase, domain 2"/>
    <property type="match status" value="1"/>
</dbReference>
<dbReference type="EMBL" id="UFQT01000375">
    <property type="protein sequence ID" value="SSX23696.1"/>
    <property type="molecule type" value="Genomic_DNA"/>
</dbReference>
<protein>
    <recommendedName>
        <fullName evidence="5">Trans-1,2-dihydrobenzene-1,2-diol dehydrogenase</fullName>
        <ecNumber evidence="4">1.1.1.179</ecNumber>
        <ecNumber evidence="3">1.3.1.20</ecNumber>
    </recommendedName>
    <alternativeName>
        <fullName evidence="8">D-xylose 1-dehydrogenase</fullName>
    </alternativeName>
    <alternativeName>
        <fullName evidence="7">D-xylose-NADP dehydrogenase</fullName>
    </alternativeName>
    <alternativeName>
        <fullName evidence="6">Dimeric dihydrodiol dehydrogenase</fullName>
    </alternativeName>
</protein>
<dbReference type="Pfam" id="PF01408">
    <property type="entry name" value="GFO_IDH_MocA"/>
    <property type="match status" value="1"/>
</dbReference>
<comment type="catalytic activity">
    <reaction evidence="9">
        <text>(1R,2R)-1,2-dihydrobenzene-1,2-diol + NADP(+) = catechol + NADPH + H(+)</text>
        <dbReference type="Rhea" id="RHEA:16729"/>
        <dbReference type="ChEBI" id="CHEBI:10702"/>
        <dbReference type="ChEBI" id="CHEBI:15378"/>
        <dbReference type="ChEBI" id="CHEBI:18135"/>
        <dbReference type="ChEBI" id="CHEBI:57783"/>
        <dbReference type="ChEBI" id="CHEBI:58349"/>
        <dbReference type="EC" id="1.3.1.20"/>
    </reaction>
</comment>
<dbReference type="GO" id="GO:0047837">
    <property type="term" value="F:D-xylose 1-dehydrogenase (NADP+) activity"/>
    <property type="evidence" value="ECO:0007669"/>
    <property type="project" value="UniProtKB-EC"/>
</dbReference>
<evidence type="ECO:0000313" key="13">
    <source>
        <dbReference type="EMBL" id="SSX03330.1"/>
    </source>
</evidence>
<feature type="domain" description="GFO/IDH/MocA-like oxidoreductase" evidence="12">
    <location>
        <begin position="133"/>
        <end position="247"/>
    </location>
</feature>
<reference evidence="14" key="2">
    <citation type="submission" date="2018-07" db="EMBL/GenBank/DDBJ databases">
        <authorList>
            <person name="Quirk P.G."/>
            <person name="Krulwich T.A."/>
        </authorList>
    </citation>
    <scope>NUCLEOTIDE SEQUENCE</scope>
</reference>
<evidence type="ECO:0000259" key="12">
    <source>
        <dbReference type="Pfam" id="PF22725"/>
    </source>
</evidence>
<dbReference type="InterPro" id="IPR050984">
    <property type="entry name" value="Gfo/Idh/MocA_domain"/>
</dbReference>
<dbReference type="Gene3D" id="3.40.50.720">
    <property type="entry name" value="NAD(P)-binding Rossmann-like Domain"/>
    <property type="match status" value="1"/>
</dbReference>
<feature type="domain" description="Gfo/Idh/MocA-like oxidoreductase N-terminal" evidence="11">
    <location>
        <begin position="4"/>
        <end position="121"/>
    </location>
</feature>
<dbReference type="GO" id="GO:0000166">
    <property type="term" value="F:nucleotide binding"/>
    <property type="evidence" value="ECO:0007669"/>
    <property type="project" value="InterPro"/>
</dbReference>
<evidence type="ECO:0000256" key="8">
    <source>
        <dbReference type="ARBA" id="ARBA00043025"/>
    </source>
</evidence>
<evidence type="ECO:0000256" key="10">
    <source>
        <dbReference type="ARBA" id="ARBA00049233"/>
    </source>
</evidence>
<proteinExistence type="inferred from homology"/>
<dbReference type="InterPro" id="IPR055170">
    <property type="entry name" value="GFO_IDH_MocA-like_dom"/>
</dbReference>
<comment type="similarity">
    <text evidence="1">Belongs to the Gfo/Idh/MocA family.</text>
</comment>
<accession>A0A336KQV4</accession>
<dbReference type="PANTHER" id="PTHR22604:SF105">
    <property type="entry name" value="TRANS-1,2-DIHYDROBENZENE-1,2-DIOL DEHYDROGENASE"/>
    <property type="match status" value="1"/>
</dbReference>
<dbReference type="VEuPathDB" id="VectorBase:CSON009457"/>
<organism evidence="13">
    <name type="scientific">Culicoides sonorensis</name>
    <name type="common">Biting midge</name>
    <dbReference type="NCBI Taxonomy" id="179676"/>
    <lineage>
        <taxon>Eukaryota</taxon>
        <taxon>Metazoa</taxon>
        <taxon>Ecdysozoa</taxon>
        <taxon>Arthropoda</taxon>
        <taxon>Hexapoda</taxon>
        <taxon>Insecta</taxon>
        <taxon>Pterygota</taxon>
        <taxon>Neoptera</taxon>
        <taxon>Endopterygota</taxon>
        <taxon>Diptera</taxon>
        <taxon>Nematocera</taxon>
        <taxon>Chironomoidea</taxon>
        <taxon>Ceratopogonidae</taxon>
        <taxon>Ceratopogoninae</taxon>
        <taxon>Culicoides</taxon>
        <taxon>Monoculicoides</taxon>
    </lineage>
</organism>
<dbReference type="EC" id="1.3.1.20" evidence="3"/>
<evidence type="ECO:0000256" key="6">
    <source>
        <dbReference type="ARBA" id="ARBA00042926"/>
    </source>
</evidence>
<sequence>MVLNWGIISSGLISHDFVTALGTLPKSDHNVVAVGARNLSDAKKFAKLHEIPKFYEGYDSVMNDPDVDIVYIGTINTKHFEVGMKALEAGKHVLCEKPLCMNEKQAKHLLDTAKEKKLFCMEAVWTRFFPAFTYLKKRIEDGDLGEVIEVEAALGHAGWGEVDRVRLKNLGGGTILDLGVYSIQAALWVIPEKPIEINATGILNSDKVDSEMRAELKFQGNKIVRVSCSGIHSFHNSLIVTGTKGKMTVHSFWAPTSLTDIDGTRKTWKLPGAKHYFNFPNSCGLRYEAEEARKCIENGLLESPSMSHDESLRIARIEDECRKMIGHLG</sequence>
<evidence type="ECO:0000259" key="11">
    <source>
        <dbReference type="Pfam" id="PF01408"/>
    </source>
</evidence>
<evidence type="ECO:0000256" key="7">
    <source>
        <dbReference type="ARBA" id="ARBA00042988"/>
    </source>
</evidence>
<dbReference type="GO" id="GO:0047115">
    <property type="term" value="F:trans-1,2-dihydrobenzene-1,2-diol dehydrogenase activity"/>
    <property type="evidence" value="ECO:0007669"/>
    <property type="project" value="UniProtKB-EC"/>
</dbReference>
<evidence type="ECO:0000256" key="1">
    <source>
        <dbReference type="ARBA" id="ARBA00010928"/>
    </source>
</evidence>
<dbReference type="EC" id="1.1.1.179" evidence="4"/>
<comment type="catalytic activity">
    <reaction evidence="10">
        <text>D-xylose + NADP(+) = D-xylono-1,5-lactone + NADPH + H(+)</text>
        <dbReference type="Rhea" id="RHEA:22000"/>
        <dbReference type="ChEBI" id="CHEBI:15378"/>
        <dbReference type="ChEBI" id="CHEBI:15867"/>
        <dbReference type="ChEBI" id="CHEBI:53455"/>
        <dbReference type="ChEBI" id="CHEBI:57783"/>
        <dbReference type="ChEBI" id="CHEBI:58349"/>
        <dbReference type="EC" id="1.1.1.179"/>
    </reaction>
</comment>
<gene>
    <name evidence="13" type="primary">CSON009457</name>
</gene>
<name>A0A336KQV4_CULSO</name>
<dbReference type="SUPFAM" id="SSF55347">
    <property type="entry name" value="Glyceraldehyde-3-phosphate dehydrogenase-like, C-terminal domain"/>
    <property type="match status" value="1"/>
</dbReference>
<evidence type="ECO:0000256" key="2">
    <source>
        <dbReference type="ARBA" id="ARBA00023002"/>
    </source>
</evidence>
<dbReference type="SUPFAM" id="SSF51735">
    <property type="entry name" value="NAD(P)-binding Rossmann-fold domains"/>
    <property type="match status" value="1"/>
</dbReference>